<dbReference type="InterPro" id="IPR036271">
    <property type="entry name" value="Tet_transcr_reg_TetR-rel_C_sf"/>
</dbReference>
<sequence length="200" mass="22554">MLIPQLVSEGLLTEPNSAKGRLLAASAALFKQKGFSRTTVRDIAAEVGILSGSIFHHFANKESILRTIMLEAIYLVLARMKLTIADLDSCEDKMRALLRCELEAIHGLNGIGFTLLSAEWRFLSDESQSEILKLRGEYEAFHRNIYTEAKSLGHINVEPFFIRHFVRGALIETANWYHLHGDLPLEGLVEQIYLTTAVKW</sequence>
<dbReference type="eggNOG" id="COG1309">
    <property type="taxonomic scope" value="Bacteria"/>
</dbReference>
<proteinExistence type="predicted"/>
<dbReference type="PROSITE" id="PS50977">
    <property type="entry name" value="HTH_TETR_2"/>
    <property type="match status" value="1"/>
</dbReference>
<dbReference type="GO" id="GO:0000976">
    <property type="term" value="F:transcription cis-regulatory region binding"/>
    <property type="evidence" value="ECO:0007669"/>
    <property type="project" value="TreeGrafter"/>
</dbReference>
<feature type="domain" description="HTH tetR-type" evidence="4">
    <location>
        <begin position="16"/>
        <end position="76"/>
    </location>
</feature>
<evidence type="ECO:0000256" key="2">
    <source>
        <dbReference type="ARBA" id="ARBA00023125"/>
    </source>
</evidence>
<dbReference type="PANTHER" id="PTHR30055">
    <property type="entry name" value="HTH-TYPE TRANSCRIPTIONAL REGULATOR RUTR"/>
    <property type="match status" value="1"/>
</dbReference>
<keyword evidence="2 3" id="KW-0238">DNA-binding</keyword>
<dbReference type="PANTHER" id="PTHR30055:SF183">
    <property type="entry name" value="NUCLEOID OCCLUSION FACTOR SLMA"/>
    <property type="match status" value="1"/>
</dbReference>
<keyword evidence="6" id="KW-1185">Reference proteome</keyword>
<dbReference type="Gene3D" id="1.10.357.10">
    <property type="entry name" value="Tetracycline Repressor, domain 2"/>
    <property type="match status" value="1"/>
</dbReference>
<feature type="DNA-binding region" description="H-T-H motif" evidence="3">
    <location>
        <begin position="39"/>
        <end position="58"/>
    </location>
</feature>
<dbReference type="Proteomes" id="UP000006327">
    <property type="component" value="Unassembled WGS sequence"/>
</dbReference>
<evidence type="ECO:0000256" key="3">
    <source>
        <dbReference type="PROSITE-ProRule" id="PRU00335"/>
    </source>
</evidence>
<dbReference type="InterPro" id="IPR001647">
    <property type="entry name" value="HTH_TetR"/>
</dbReference>
<name>K6YIH9_9ALTE</name>
<dbReference type="EMBL" id="BAEO01000012">
    <property type="protein sequence ID" value="GAC17977.1"/>
    <property type="molecule type" value="Genomic_DNA"/>
</dbReference>
<dbReference type="InterPro" id="IPR009057">
    <property type="entry name" value="Homeodomain-like_sf"/>
</dbReference>
<dbReference type="AlphaFoldDB" id="K6YIH9"/>
<evidence type="ECO:0000256" key="1">
    <source>
        <dbReference type="ARBA" id="ARBA00023054"/>
    </source>
</evidence>
<dbReference type="RefSeq" id="WP_007617329.1">
    <property type="nucleotide sequence ID" value="NZ_BAEO01000012.1"/>
</dbReference>
<reference evidence="5 6" key="1">
    <citation type="journal article" date="2017" name="Antonie Van Leeuwenhoek">
        <title>Rhizobium rhizosphaerae sp. nov., a novel species isolated from rice rhizosphere.</title>
        <authorList>
            <person name="Zhao J.J."/>
            <person name="Zhang J."/>
            <person name="Zhang R.J."/>
            <person name="Zhang C.W."/>
            <person name="Yin H.Q."/>
            <person name="Zhang X.X."/>
        </authorList>
    </citation>
    <scope>NUCLEOTIDE SEQUENCE [LARGE SCALE GENOMIC DNA]</scope>
    <source>
        <strain evidence="5 6">BSs20135</strain>
    </source>
</reference>
<dbReference type="InterPro" id="IPR050109">
    <property type="entry name" value="HTH-type_TetR-like_transc_reg"/>
</dbReference>
<dbReference type="SUPFAM" id="SSF48498">
    <property type="entry name" value="Tetracyclin repressor-like, C-terminal domain"/>
    <property type="match status" value="1"/>
</dbReference>
<evidence type="ECO:0000313" key="5">
    <source>
        <dbReference type="EMBL" id="GAC17977.1"/>
    </source>
</evidence>
<dbReference type="OrthoDB" id="5293556at2"/>
<protein>
    <submittedName>
        <fullName evidence="5">Transcriptional regulator</fullName>
    </submittedName>
</protein>
<keyword evidence="1" id="KW-0175">Coiled coil</keyword>
<evidence type="ECO:0000313" key="6">
    <source>
        <dbReference type="Proteomes" id="UP000006327"/>
    </source>
</evidence>
<dbReference type="STRING" id="493475.GARC_0996"/>
<dbReference type="InterPro" id="IPR041490">
    <property type="entry name" value="KstR2_TetR_C"/>
</dbReference>
<accession>K6YIH9</accession>
<organism evidence="5 6">
    <name type="scientific">Paraglaciecola arctica BSs20135</name>
    <dbReference type="NCBI Taxonomy" id="493475"/>
    <lineage>
        <taxon>Bacteria</taxon>
        <taxon>Pseudomonadati</taxon>
        <taxon>Pseudomonadota</taxon>
        <taxon>Gammaproteobacteria</taxon>
        <taxon>Alteromonadales</taxon>
        <taxon>Alteromonadaceae</taxon>
        <taxon>Paraglaciecola</taxon>
    </lineage>
</organism>
<dbReference type="GO" id="GO:0003700">
    <property type="term" value="F:DNA-binding transcription factor activity"/>
    <property type="evidence" value="ECO:0007669"/>
    <property type="project" value="TreeGrafter"/>
</dbReference>
<gene>
    <name evidence="5" type="ORF">GARC_0996</name>
</gene>
<evidence type="ECO:0000259" key="4">
    <source>
        <dbReference type="PROSITE" id="PS50977"/>
    </source>
</evidence>
<dbReference type="PRINTS" id="PR00455">
    <property type="entry name" value="HTHTETR"/>
</dbReference>
<dbReference type="Pfam" id="PF17932">
    <property type="entry name" value="TetR_C_24"/>
    <property type="match status" value="1"/>
</dbReference>
<dbReference type="Pfam" id="PF00440">
    <property type="entry name" value="TetR_N"/>
    <property type="match status" value="1"/>
</dbReference>
<dbReference type="SUPFAM" id="SSF46689">
    <property type="entry name" value="Homeodomain-like"/>
    <property type="match status" value="1"/>
</dbReference>
<comment type="caution">
    <text evidence="5">The sequence shown here is derived from an EMBL/GenBank/DDBJ whole genome shotgun (WGS) entry which is preliminary data.</text>
</comment>